<evidence type="ECO:0000313" key="3">
    <source>
        <dbReference type="Proteomes" id="UP000319732"/>
    </source>
</evidence>
<organism evidence="2 3">
    <name type="scientific">Exilibacterium tricleocarpae</name>
    <dbReference type="NCBI Taxonomy" id="2591008"/>
    <lineage>
        <taxon>Bacteria</taxon>
        <taxon>Pseudomonadati</taxon>
        <taxon>Pseudomonadota</taxon>
        <taxon>Gammaproteobacteria</taxon>
        <taxon>Cellvibrionales</taxon>
        <taxon>Cellvibrionaceae</taxon>
        <taxon>Exilibacterium</taxon>
    </lineage>
</organism>
<dbReference type="AlphaFoldDB" id="A0A545T652"/>
<keyword evidence="3" id="KW-1185">Reference proteome</keyword>
<reference evidence="2 3" key="1">
    <citation type="submission" date="2019-06" db="EMBL/GenBank/DDBJ databases">
        <title>Whole genome sequence for Cellvibrionaceae sp. R142.</title>
        <authorList>
            <person name="Wang G."/>
        </authorList>
    </citation>
    <scope>NUCLEOTIDE SEQUENCE [LARGE SCALE GENOMIC DNA]</scope>
    <source>
        <strain evidence="2 3">R142</strain>
    </source>
</reference>
<feature type="region of interest" description="Disordered" evidence="1">
    <location>
        <begin position="15"/>
        <end position="40"/>
    </location>
</feature>
<dbReference type="EMBL" id="VHSG01000019">
    <property type="protein sequence ID" value="TQV72706.1"/>
    <property type="molecule type" value="Genomic_DNA"/>
</dbReference>
<feature type="compositionally biased region" description="Basic and acidic residues" evidence="1">
    <location>
        <begin position="21"/>
        <end position="32"/>
    </location>
</feature>
<sequence length="71" mass="8340">MRPCRECQLLNRQSTKTRPHLYLEKRSPEDKPGQQNYGPKPDEEWACKECGTLFVHTYSTIAPFGWEIKKS</sequence>
<gene>
    <name evidence="2" type="ORF">FKG94_18640</name>
</gene>
<evidence type="ECO:0000256" key="1">
    <source>
        <dbReference type="SAM" id="MobiDB-lite"/>
    </source>
</evidence>
<dbReference type="RefSeq" id="WP_142928436.1">
    <property type="nucleotide sequence ID" value="NZ_ML660098.1"/>
</dbReference>
<dbReference type="Proteomes" id="UP000319732">
    <property type="component" value="Unassembled WGS sequence"/>
</dbReference>
<evidence type="ECO:0000313" key="2">
    <source>
        <dbReference type="EMBL" id="TQV72706.1"/>
    </source>
</evidence>
<comment type="caution">
    <text evidence="2">The sequence shown here is derived from an EMBL/GenBank/DDBJ whole genome shotgun (WGS) entry which is preliminary data.</text>
</comment>
<proteinExistence type="predicted"/>
<accession>A0A545T652</accession>
<protein>
    <submittedName>
        <fullName evidence="2">Uncharacterized protein</fullName>
    </submittedName>
</protein>
<name>A0A545T652_9GAMM</name>